<organism evidence="2 3">
    <name type="scientific">Adhaeribacter terrigena</name>
    <dbReference type="NCBI Taxonomy" id="2793070"/>
    <lineage>
        <taxon>Bacteria</taxon>
        <taxon>Pseudomonadati</taxon>
        <taxon>Bacteroidota</taxon>
        <taxon>Cytophagia</taxon>
        <taxon>Cytophagales</taxon>
        <taxon>Hymenobacteraceae</taxon>
        <taxon>Adhaeribacter</taxon>
    </lineage>
</organism>
<evidence type="ECO:0000313" key="2">
    <source>
        <dbReference type="EMBL" id="MBK0403646.1"/>
    </source>
</evidence>
<dbReference type="Proteomes" id="UP000644147">
    <property type="component" value="Unassembled WGS sequence"/>
</dbReference>
<accession>A0ABS1C2L3</accession>
<evidence type="ECO:0000313" key="3">
    <source>
        <dbReference type="Proteomes" id="UP000644147"/>
    </source>
</evidence>
<keyword evidence="1" id="KW-1133">Transmembrane helix</keyword>
<keyword evidence="1" id="KW-0812">Transmembrane</keyword>
<feature type="transmembrane region" description="Helical" evidence="1">
    <location>
        <begin position="52"/>
        <end position="69"/>
    </location>
</feature>
<dbReference type="RefSeq" id="WP_200506390.1">
    <property type="nucleotide sequence ID" value="NZ_JAEHFX010000005.1"/>
</dbReference>
<protein>
    <submittedName>
        <fullName evidence="2">Uncharacterized protein</fullName>
    </submittedName>
</protein>
<reference evidence="2 3" key="1">
    <citation type="submission" date="2020-12" db="EMBL/GenBank/DDBJ databases">
        <title>Bacterial novel species Adhaeribacter sp. BT258 isolated from soil.</title>
        <authorList>
            <person name="Jung H.-Y."/>
        </authorList>
    </citation>
    <scope>NUCLEOTIDE SEQUENCE [LARGE SCALE GENOMIC DNA]</scope>
    <source>
        <strain evidence="2 3">BT258</strain>
    </source>
</reference>
<evidence type="ECO:0000256" key="1">
    <source>
        <dbReference type="SAM" id="Phobius"/>
    </source>
</evidence>
<comment type="caution">
    <text evidence="2">The sequence shown here is derived from an EMBL/GenBank/DDBJ whole genome shotgun (WGS) entry which is preliminary data.</text>
</comment>
<gene>
    <name evidence="2" type="ORF">I5M27_11665</name>
</gene>
<sequence>MRKLIEIENAFLNNYLNDLLCLPLVLGTAVFLQRNLVLRQPDYALTGWQIGWVVIYFSVMFEAVIPLLVSRYTADFFDVICYAAGGWLFWVFGNAKGSELVRSA</sequence>
<dbReference type="EMBL" id="JAEHFX010000005">
    <property type="protein sequence ID" value="MBK0403646.1"/>
    <property type="molecule type" value="Genomic_DNA"/>
</dbReference>
<feature type="transmembrane region" description="Helical" evidence="1">
    <location>
        <begin position="76"/>
        <end position="93"/>
    </location>
</feature>
<keyword evidence="1" id="KW-0472">Membrane</keyword>
<feature type="transmembrane region" description="Helical" evidence="1">
    <location>
        <begin position="12"/>
        <end position="32"/>
    </location>
</feature>
<keyword evidence="3" id="KW-1185">Reference proteome</keyword>
<proteinExistence type="predicted"/>
<name>A0ABS1C2L3_9BACT</name>